<sequence length="92" mass="10206">MSHTSRMKPSPATQKQSRPSQTRRFMMSRRSAPPHPGSLRVPMISQGLMLPAPLRPASPWRAPYLPPLLKASGPQTPNSSLTPPTCPLTRRR</sequence>
<evidence type="ECO:0000313" key="3">
    <source>
        <dbReference type="Proteomes" id="UP000007648"/>
    </source>
</evidence>
<protein>
    <submittedName>
        <fullName evidence="2">Uncharacterized protein</fullName>
    </submittedName>
</protein>
<feature type="compositionally biased region" description="Polar residues" evidence="1">
    <location>
        <begin position="73"/>
        <end position="83"/>
    </location>
</feature>
<feature type="region of interest" description="Disordered" evidence="1">
    <location>
        <begin position="67"/>
        <end position="92"/>
    </location>
</feature>
<dbReference type="Proteomes" id="UP000007648">
    <property type="component" value="Unassembled WGS sequence"/>
</dbReference>
<dbReference type="InParanoid" id="A0A7N4PYX1"/>
<organism evidence="2 3">
    <name type="scientific">Sarcophilus harrisii</name>
    <name type="common">Tasmanian devil</name>
    <name type="synonym">Sarcophilus laniarius</name>
    <dbReference type="NCBI Taxonomy" id="9305"/>
    <lineage>
        <taxon>Eukaryota</taxon>
        <taxon>Metazoa</taxon>
        <taxon>Chordata</taxon>
        <taxon>Craniata</taxon>
        <taxon>Vertebrata</taxon>
        <taxon>Euteleostomi</taxon>
        <taxon>Mammalia</taxon>
        <taxon>Metatheria</taxon>
        <taxon>Dasyuromorphia</taxon>
        <taxon>Dasyuridae</taxon>
        <taxon>Sarcophilus</taxon>
    </lineage>
</organism>
<feature type="region of interest" description="Disordered" evidence="1">
    <location>
        <begin position="1"/>
        <end position="42"/>
    </location>
</feature>
<proteinExistence type="predicted"/>
<dbReference type="AlphaFoldDB" id="A0A7N4PYX1"/>
<feature type="compositionally biased region" description="Polar residues" evidence="1">
    <location>
        <begin position="11"/>
        <end position="23"/>
    </location>
</feature>
<name>A0A7N4PYX1_SARHA</name>
<reference evidence="2 3" key="1">
    <citation type="journal article" date="2011" name="Proc. Natl. Acad. Sci. U.S.A.">
        <title>Genetic diversity and population structure of the endangered marsupial Sarcophilus harrisii (Tasmanian devil).</title>
        <authorList>
            <person name="Miller W."/>
            <person name="Hayes V.M."/>
            <person name="Ratan A."/>
            <person name="Petersen D.C."/>
            <person name="Wittekindt N.E."/>
            <person name="Miller J."/>
            <person name="Walenz B."/>
            <person name="Knight J."/>
            <person name="Qi J."/>
            <person name="Zhao F."/>
            <person name="Wang Q."/>
            <person name="Bedoya-Reina O.C."/>
            <person name="Katiyar N."/>
            <person name="Tomsho L.P."/>
            <person name="Kasson L.M."/>
            <person name="Hardie R.A."/>
            <person name="Woodbridge P."/>
            <person name="Tindall E.A."/>
            <person name="Bertelsen M.F."/>
            <person name="Dixon D."/>
            <person name="Pyecroft S."/>
            <person name="Helgen K.M."/>
            <person name="Lesk A.M."/>
            <person name="Pringle T.H."/>
            <person name="Patterson N."/>
            <person name="Zhang Y."/>
            <person name="Kreiss A."/>
            <person name="Woods G.M."/>
            <person name="Jones M.E."/>
            <person name="Schuster S.C."/>
        </authorList>
    </citation>
    <scope>NUCLEOTIDE SEQUENCE [LARGE SCALE GENOMIC DNA]</scope>
</reference>
<evidence type="ECO:0000313" key="2">
    <source>
        <dbReference type="Ensembl" id="ENSSHAP00000044479.1"/>
    </source>
</evidence>
<reference evidence="2" key="2">
    <citation type="submission" date="2025-08" db="UniProtKB">
        <authorList>
            <consortium name="Ensembl"/>
        </authorList>
    </citation>
    <scope>IDENTIFICATION</scope>
</reference>
<keyword evidence="3" id="KW-1185">Reference proteome</keyword>
<reference evidence="2" key="3">
    <citation type="submission" date="2025-09" db="UniProtKB">
        <authorList>
            <consortium name="Ensembl"/>
        </authorList>
    </citation>
    <scope>IDENTIFICATION</scope>
</reference>
<accession>A0A7N4PYX1</accession>
<dbReference type="Ensembl" id="ENSSHAT00000028989.1">
    <property type="protein sequence ID" value="ENSSHAP00000044479.1"/>
    <property type="gene ID" value="ENSSHAG00000027728.1"/>
</dbReference>
<evidence type="ECO:0000256" key="1">
    <source>
        <dbReference type="SAM" id="MobiDB-lite"/>
    </source>
</evidence>